<dbReference type="InterPro" id="IPR008930">
    <property type="entry name" value="Terpenoid_cyclase/PrenylTrfase"/>
</dbReference>
<dbReference type="Proteomes" id="UP001172082">
    <property type="component" value="Unassembled WGS sequence"/>
</dbReference>
<protein>
    <recommendedName>
        <fullName evidence="3">Squalene cyclase C-terminal domain-containing protein</fullName>
    </recommendedName>
</protein>
<comment type="caution">
    <text evidence="1">The sequence shown here is derived from an EMBL/GenBank/DDBJ whole genome shotgun (WGS) entry which is preliminary data.</text>
</comment>
<gene>
    <name evidence="1" type="ORF">QQ008_14010</name>
</gene>
<evidence type="ECO:0000313" key="1">
    <source>
        <dbReference type="EMBL" id="MDN5202497.1"/>
    </source>
</evidence>
<name>A0ABT8KP15_9BACT</name>
<dbReference type="EMBL" id="JAUJEA010000004">
    <property type="protein sequence ID" value="MDN5202497.1"/>
    <property type="molecule type" value="Genomic_DNA"/>
</dbReference>
<reference evidence="1" key="1">
    <citation type="submission" date="2023-06" db="EMBL/GenBank/DDBJ databases">
        <title>Genomic of Parafulvivirga corallium.</title>
        <authorList>
            <person name="Wang G."/>
        </authorList>
    </citation>
    <scope>NUCLEOTIDE SEQUENCE</scope>
    <source>
        <strain evidence="1">BMA10</strain>
    </source>
</reference>
<dbReference type="RefSeq" id="WP_346752521.1">
    <property type="nucleotide sequence ID" value="NZ_JAUJEA010000004.1"/>
</dbReference>
<organism evidence="1 2">
    <name type="scientific">Splendidivirga corallicola</name>
    <dbReference type="NCBI Taxonomy" id="3051826"/>
    <lineage>
        <taxon>Bacteria</taxon>
        <taxon>Pseudomonadati</taxon>
        <taxon>Bacteroidota</taxon>
        <taxon>Cytophagia</taxon>
        <taxon>Cytophagales</taxon>
        <taxon>Splendidivirgaceae</taxon>
        <taxon>Splendidivirga</taxon>
    </lineage>
</organism>
<dbReference type="Gene3D" id="1.50.10.20">
    <property type="match status" value="1"/>
</dbReference>
<sequence length="441" mass="48302">MKTCKILNLPALISCCVLLLGFSKTGSNEPDLHDHDHIALCGTPKGCVFKTVFGEESSDSSFIYNTPQNVVNSIESGLRWIATAQQNNGGWGAGSHSMQHIKDPHAVNTDPATTAMVGMALLRTGNRLNSGTYSKQLNNALHYLIDAVESTPKNQLKITTETNTQIQSKLGENIDAVLTLQFFSNMMDHLDDHSDLKNRVKNCMDICADKIQKLQDHDGSLKGSGWAGVLQSALANNALESAQYNGAKVDDDVLKRSRKYQKDNYDTRSGKVNTSKGAGIVLYSVSGSVRASAKEARQVKEAMRKAKAEGKLGKNAKVSSENLIEIGFSEDEALDYTTAYEIYESSKNKAQDDQVMRGFGNNGGEEFLSYMQTGESLIINKDEGWKTWYDNISGRLIKIQNNDGSWNGHHCITSPVFCTATTLLTLSINNDIDKLIALGEK</sequence>
<dbReference type="SUPFAM" id="SSF48239">
    <property type="entry name" value="Terpenoid cyclases/Protein prenyltransferases"/>
    <property type="match status" value="1"/>
</dbReference>
<evidence type="ECO:0000313" key="2">
    <source>
        <dbReference type="Proteomes" id="UP001172082"/>
    </source>
</evidence>
<keyword evidence="2" id="KW-1185">Reference proteome</keyword>
<proteinExistence type="predicted"/>
<evidence type="ECO:0008006" key="3">
    <source>
        <dbReference type="Google" id="ProtNLM"/>
    </source>
</evidence>
<accession>A0ABT8KP15</accession>